<gene>
    <name evidence="19" type="primary">treZ</name>
    <name evidence="19" type="ORF">BN877_p0491</name>
</gene>
<feature type="site" description="Transition state stabilizer" evidence="16">
    <location>
        <position position="351"/>
    </location>
</feature>
<dbReference type="InterPro" id="IPR013783">
    <property type="entry name" value="Ig-like_fold"/>
</dbReference>
<dbReference type="InterPro" id="IPR014756">
    <property type="entry name" value="Ig_E-set"/>
</dbReference>
<feature type="compositionally biased region" description="Basic and acidic residues" evidence="17">
    <location>
        <begin position="417"/>
        <end position="427"/>
    </location>
</feature>
<evidence type="ECO:0000256" key="11">
    <source>
        <dbReference type="ARBA" id="ARBA00033284"/>
    </source>
</evidence>
<dbReference type="SUPFAM" id="SSF51445">
    <property type="entry name" value="(Trans)glycosidases"/>
    <property type="match status" value="1"/>
</dbReference>
<evidence type="ECO:0000256" key="14">
    <source>
        <dbReference type="PIRNR" id="PIRNR006337"/>
    </source>
</evidence>
<dbReference type="GO" id="GO:0033942">
    <property type="term" value="F:4-alpha-D-(1-&gt;4)-alpha-D-glucanotrehalose trehalohydrolase activity"/>
    <property type="evidence" value="ECO:0007669"/>
    <property type="project" value="UniProtKB-EC"/>
</dbReference>
<keyword evidence="6" id="KW-0963">Cytoplasm</keyword>
<evidence type="ECO:0000256" key="5">
    <source>
        <dbReference type="ARBA" id="ARBA00015938"/>
    </source>
</evidence>
<accession>U4QIH3</accession>
<keyword evidence="7 14" id="KW-0378">Hydrolase</keyword>
<dbReference type="PANTHER" id="PTHR43651">
    <property type="entry name" value="1,4-ALPHA-GLUCAN-BRANCHING ENZYME"/>
    <property type="match status" value="1"/>
</dbReference>
<evidence type="ECO:0000256" key="2">
    <source>
        <dbReference type="ARBA" id="ARBA00005199"/>
    </source>
</evidence>
<evidence type="ECO:0000256" key="3">
    <source>
        <dbReference type="ARBA" id="ARBA00008061"/>
    </source>
</evidence>
<dbReference type="UniPathway" id="UPA00299"/>
<dbReference type="InterPro" id="IPR006047">
    <property type="entry name" value="GH13_cat_dom"/>
</dbReference>
<evidence type="ECO:0000256" key="12">
    <source>
        <dbReference type="ARBA" id="ARBA00034013"/>
    </source>
</evidence>
<dbReference type="GO" id="GO:0005737">
    <property type="term" value="C:cytoplasm"/>
    <property type="evidence" value="ECO:0007669"/>
    <property type="project" value="UniProtKB-SubCell"/>
</dbReference>
<keyword evidence="9 14" id="KW-0326">Glycosidase</keyword>
<dbReference type="Pfam" id="PF00128">
    <property type="entry name" value="Alpha-amylase"/>
    <property type="match status" value="2"/>
</dbReference>
<evidence type="ECO:0000256" key="1">
    <source>
        <dbReference type="ARBA" id="ARBA00004496"/>
    </source>
</evidence>
<evidence type="ECO:0000256" key="13">
    <source>
        <dbReference type="NCBIfam" id="TIGR02402"/>
    </source>
</evidence>
<dbReference type="Gene3D" id="3.20.20.80">
    <property type="entry name" value="Glycosidases"/>
    <property type="match status" value="1"/>
</dbReference>
<evidence type="ECO:0000256" key="15">
    <source>
        <dbReference type="PIRSR" id="PIRSR006337-1"/>
    </source>
</evidence>
<comment type="similarity">
    <text evidence="3 14">Belongs to the glycosyl hydrolase 13 family.</text>
</comment>
<dbReference type="PATRIC" id="fig|424182.3.peg.5194"/>
<dbReference type="NCBIfam" id="TIGR02402">
    <property type="entry name" value="trehalose_TreZ"/>
    <property type="match status" value="1"/>
</dbReference>
<feature type="domain" description="Glycosyl hydrolase family 13 catalytic" evidence="18">
    <location>
        <begin position="75"/>
        <end position="422"/>
    </location>
</feature>
<evidence type="ECO:0000256" key="16">
    <source>
        <dbReference type="PIRSR" id="PIRSR006337-3"/>
    </source>
</evidence>
<evidence type="ECO:0000259" key="18">
    <source>
        <dbReference type="SMART" id="SM00642"/>
    </source>
</evidence>
<dbReference type="InterPro" id="IPR013780">
    <property type="entry name" value="Glyco_hydro_b"/>
</dbReference>
<dbReference type="Gene3D" id="2.60.40.1180">
    <property type="entry name" value="Golgi alpha-mannosidase II"/>
    <property type="match status" value="1"/>
</dbReference>
<dbReference type="CDD" id="cd02853">
    <property type="entry name" value="E_set_MTHase_like_N"/>
    <property type="match status" value="1"/>
</dbReference>
<protein>
    <recommendedName>
        <fullName evidence="5 13">Malto-oligosyltrehalose trehalohydrolase</fullName>
        <shortName evidence="14">MTHase</shortName>
        <ecNumber evidence="4 13">3.2.1.141</ecNumber>
    </recommendedName>
    <alternativeName>
        <fullName evidence="11 14">4-alpha-D-((1-&gt;4)-alpha-D-glucano)trehalose trehalohydrolase</fullName>
    </alternativeName>
    <alternativeName>
        <fullName evidence="10 14">Maltooligosyl trehalose trehalohydrolase</fullName>
    </alternativeName>
</protein>
<dbReference type="PANTHER" id="PTHR43651:SF11">
    <property type="entry name" value="MALTO-OLIGOSYLTREHALOSE TREHALOHYDROLASE"/>
    <property type="match status" value="1"/>
</dbReference>
<comment type="pathway">
    <text evidence="2 14">Glycan biosynthesis; trehalose biosynthesis.</text>
</comment>
<keyword evidence="8" id="KW-0119">Carbohydrate metabolism</keyword>
<dbReference type="GO" id="GO:0005992">
    <property type="term" value="P:trehalose biosynthetic process"/>
    <property type="evidence" value="ECO:0007669"/>
    <property type="project" value="UniProtKB-UniRule"/>
</dbReference>
<evidence type="ECO:0000256" key="17">
    <source>
        <dbReference type="SAM" id="MobiDB-lite"/>
    </source>
</evidence>
<dbReference type="SUPFAM" id="SSF81296">
    <property type="entry name" value="E set domains"/>
    <property type="match status" value="1"/>
</dbReference>
<proteinExistence type="inferred from homology"/>
<organism evidence="19 20">
    <name type="scientific">Agrobacterium pusense</name>
    <dbReference type="NCBI Taxonomy" id="648995"/>
    <lineage>
        <taxon>Bacteria</taxon>
        <taxon>Pseudomonadati</taxon>
        <taxon>Pseudomonadota</taxon>
        <taxon>Alphaproteobacteria</taxon>
        <taxon>Hyphomicrobiales</taxon>
        <taxon>Rhizobiaceae</taxon>
        <taxon>Rhizobium/Agrobacterium group</taxon>
        <taxon>Agrobacterium</taxon>
    </lineage>
</organism>
<geneLocation type="plasmid" evidence="19 20">
    <name>IRBL74_p</name>
</geneLocation>
<dbReference type="InterPro" id="IPR022567">
    <property type="entry name" value="DUF3459"/>
</dbReference>
<keyword evidence="19" id="KW-0614">Plasmid</keyword>
<evidence type="ECO:0000256" key="10">
    <source>
        <dbReference type="ARBA" id="ARBA00032057"/>
    </source>
</evidence>
<dbReference type="Gene3D" id="2.60.40.10">
    <property type="entry name" value="Immunoglobulins"/>
    <property type="match status" value="1"/>
</dbReference>
<reference evidence="19 20" key="1">
    <citation type="journal article" date="2013" name="Genome Announc.">
        <title>Complete Genome Sequence of the Sesbania Symbiont and Rice Growth-Promoting Endophyte Rhizobium sp. Strain IRBG74.</title>
        <authorList>
            <person name="Crook M.B."/>
            <person name="Mitra S."/>
            <person name="Ane J.M."/>
            <person name="Sadowsky M.J."/>
            <person name="Gyaneshwar P."/>
        </authorList>
    </citation>
    <scope>NUCLEOTIDE SEQUENCE [LARGE SCALE GENOMIC DNA]</scope>
    <source>
        <strain evidence="19 20">IRBG74</strain>
        <plasmid evidence="20">IRBL74_p</plasmid>
    </source>
</reference>
<dbReference type="SMART" id="SM00642">
    <property type="entry name" value="Aamy"/>
    <property type="match status" value="1"/>
</dbReference>
<dbReference type="AlphaFoldDB" id="U4QIH3"/>
<dbReference type="KEGG" id="rir:BN877_p0491"/>
<evidence type="ECO:0000256" key="9">
    <source>
        <dbReference type="ARBA" id="ARBA00023295"/>
    </source>
</evidence>
<dbReference type="Pfam" id="PF11941">
    <property type="entry name" value="DUF3459"/>
    <property type="match status" value="1"/>
</dbReference>
<feature type="active site" description="Nucleophile" evidence="15">
    <location>
        <position position="219"/>
    </location>
</feature>
<feature type="region of interest" description="Disordered" evidence="17">
    <location>
        <begin position="320"/>
        <end position="340"/>
    </location>
</feature>
<dbReference type="PIRSF" id="PIRSF006337">
    <property type="entry name" value="Trehalose_TreZ"/>
    <property type="match status" value="1"/>
</dbReference>
<dbReference type="EMBL" id="HG518324">
    <property type="protein sequence ID" value="CDI12211.1"/>
    <property type="molecule type" value="Genomic_DNA"/>
</dbReference>
<sequence length="552" mass="61303">MARDEHGWFEITCPDAVAGTEYCFVLTDGQRVPDPASRAQKDDVDGPSLVTDPDRYIWRNISWKGRPWEETVIYEMHVGTFTPEGTFEAAVGKLPHLAQLGITMIEVMPVSHFGGNHGWGYDGTLLYAPHAAYGRPDDFKAFIDEAHGFGISVVLDIVLNHFGPQANYLPLLAPGFFDKDRKTPWGDGIAYDVDAVRRYIADAPLYWLHEFKLDGLRFDAIDQIEDNSAKHILVEIAERIRREITDRPIHLTTEDSRNIISLHERATDGSIPLFTAEWNDDFHNAVHAFVTGESDAYYQDFAAAPEKLVARALAEGFAYQGETSPQTGRPRGVRSDGQPSSAFVDFIQNHDQVGNRAHGERLITLVGSDRAKVLMALLVLSPHIPLLFMGEEFGESNPFLFFTDFRDDLANTVREGRRSEFDGHSGYKSETVPDPNDRTTVETSKLDWSKAQTEAGEDWLTLTGKLLLLRRTKIVPLLRGDNGRAGRVVEAGDGCIAVTWTFSAGALSIAVNLGDETRPLPDQPGDAIFAWPEEQAALPKNSILVRLATEAV</sequence>
<dbReference type="Proteomes" id="UP000016944">
    <property type="component" value="Plasmid IRBL74_p"/>
</dbReference>
<dbReference type="InterPro" id="IPR044901">
    <property type="entry name" value="Trehalose_TreZ_E-set_sf"/>
</dbReference>
<comment type="subcellular location">
    <subcellularLocation>
        <location evidence="1 15">Cytoplasm</location>
    </subcellularLocation>
</comment>
<dbReference type="InterPro" id="IPR017853">
    <property type="entry name" value="GH"/>
</dbReference>
<dbReference type="CDD" id="cd11325">
    <property type="entry name" value="AmyAc_GTHase"/>
    <property type="match status" value="1"/>
</dbReference>
<feature type="region of interest" description="Disordered" evidence="17">
    <location>
        <begin position="417"/>
        <end position="442"/>
    </location>
</feature>
<evidence type="ECO:0000256" key="8">
    <source>
        <dbReference type="ARBA" id="ARBA00023277"/>
    </source>
</evidence>
<dbReference type="EC" id="3.2.1.141" evidence="4 13"/>
<dbReference type="InterPro" id="IPR012768">
    <property type="entry name" value="Trehalose_TreZ"/>
</dbReference>
<comment type="catalytic activity">
    <reaction evidence="12 14">
        <text>hydrolysis of (1-&gt;4)-alpha-D-glucosidic linkage in 4-alpha-D-[(1-&gt;4)-alpha-D-glucanosyl]n trehalose to yield trehalose and (1-&gt;4)-alpha-D-glucan.</text>
        <dbReference type="EC" id="3.2.1.141"/>
    </reaction>
</comment>
<evidence type="ECO:0000256" key="4">
    <source>
        <dbReference type="ARBA" id="ARBA00012268"/>
    </source>
</evidence>
<name>U4QIH3_9HYPH</name>
<dbReference type="Gene3D" id="1.10.10.760">
    <property type="entry name" value="E-set domains of sugar-utilizing enzymes"/>
    <property type="match status" value="1"/>
</dbReference>
<evidence type="ECO:0000313" key="19">
    <source>
        <dbReference type="EMBL" id="CDI12211.1"/>
    </source>
</evidence>
<evidence type="ECO:0000256" key="7">
    <source>
        <dbReference type="ARBA" id="ARBA00022801"/>
    </source>
</evidence>
<evidence type="ECO:0000256" key="6">
    <source>
        <dbReference type="ARBA" id="ARBA00022490"/>
    </source>
</evidence>
<evidence type="ECO:0000313" key="20">
    <source>
        <dbReference type="Proteomes" id="UP000016944"/>
    </source>
</evidence>
<dbReference type="HOGENOM" id="CLU_020726_0_0_5"/>
<feature type="active site" description="Proton donor" evidence="15">
    <location>
        <position position="254"/>
    </location>
</feature>